<keyword evidence="2" id="KW-1185">Reference proteome</keyword>
<dbReference type="InterPro" id="IPR026286">
    <property type="entry name" value="MaiA/AMDase"/>
</dbReference>
<reference evidence="2" key="1">
    <citation type="submission" date="2016-10" db="EMBL/GenBank/DDBJ databases">
        <authorList>
            <person name="Varghese N."/>
            <person name="Submissions S."/>
        </authorList>
    </citation>
    <scope>NUCLEOTIDE SEQUENCE [LARGE SCALE GENOMIC DNA]</scope>
    <source>
        <strain evidence="2">KCTC 32247</strain>
    </source>
</reference>
<dbReference type="RefSeq" id="WP_090347439.1">
    <property type="nucleotide sequence ID" value="NZ_LT629751.1"/>
</dbReference>
<dbReference type="Pfam" id="PF17645">
    <property type="entry name" value="Amdase"/>
    <property type="match status" value="1"/>
</dbReference>
<dbReference type="OrthoDB" id="483160at2"/>
<dbReference type="GO" id="GO:0016853">
    <property type="term" value="F:isomerase activity"/>
    <property type="evidence" value="ECO:0007669"/>
    <property type="project" value="UniProtKB-KW"/>
</dbReference>
<dbReference type="PANTHER" id="PTHR40267">
    <property type="entry name" value="BLR3294 PROTEIN"/>
    <property type="match status" value="1"/>
</dbReference>
<dbReference type="Gene3D" id="3.40.50.12500">
    <property type="match status" value="1"/>
</dbReference>
<accession>A0A1H1MCU6</accession>
<evidence type="ECO:0000313" key="2">
    <source>
        <dbReference type="Proteomes" id="UP000243359"/>
    </source>
</evidence>
<keyword evidence="1" id="KW-0413">Isomerase</keyword>
<dbReference type="AlphaFoldDB" id="A0A1H1MCU6"/>
<dbReference type="Proteomes" id="UP000243359">
    <property type="component" value="Chromosome I"/>
</dbReference>
<dbReference type="PANTHER" id="PTHR40267:SF1">
    <property type="entry name" value="BLR3294 PROTEIN"/>
    <property type="match status" value="1"/>
</dbReference>
<name>A0A1H1MCU6_9PSED</name>
<protein>
    <submittedName>
        <fullName evidence="1">Maleate isomerase</fullName>
    </submittedName>
</protein>
<gene>
    <name evidence="1" type="ORF">SAMN05216221_0475</name>
</gene>
<dbReference type="PIRSF" id="PIRSF015736">
    <property type="entry name" value="MI"/>
    <property type="match status" value="1"/>
</dbReference>
<dbReference type="EMBL" id="LT629751">
    <property type="protein sequence ID" value="SDR84588.1"/>
    <property type="molecule type" value="Genomic_DNA"/>
</dbReference>
<dbReference type="STRING" id="1392877.SAMN05216221_0475"/>
<evidence type="ECO:0000313" key="1">
    <source>
        <dbReference type="EMBL" id="SDR84588.1"/>
    </source>
</evidence>
<organism evidence="1 2">
    <name type="scientific">Pseudomonas oryzae</name>
    <dbReference type="NCBI Taxonomy" id="1392877"/>
    <lineage>
        <taxon>Bacteria</taxon>
        <taxon>Pseudomonadati</taxon>
        <taxon>Pseudomonadota</taxon>
        <taxon>Gammaproteobacteria</taxon>
        <taxon>Pseudomonadales</taxon>
        <taxon>Pseudomonadaceae</taxon>
        <taxon>Pseudomonas</taxon>
    </lineage>
</organism>
<dbReference type="InterPro" id="IPR053714">
    <property type="entry name" value="Iso_Racemase_Enz_sf"/>
</dbReference>
<sequence length="266" mass="28157">MSAVAEDFEAWQRVFRHDPVAGGRPLRLGLIQLASDFTLENEWRQLLGDGLELYSTRTPCSPTVAPEQLRGLADGLASSAGLLVPGLELDVLAFGCTSGSMLIGEDEVARLLRSARPGIAVSNPWTAVKAALRHLGARRIAVLTPYIAAVNQPLCAGLEEAGFAVACCGTFAVLEDAAIPGIGTDDIVAAARVLLAMEQVDALFLACTNLRTLDVLEELEAELQIPVVSSNQAMFWHALRCVGFARPVPGFGRLLAEQAPVGGVES</sequence>
<proteinExistence type="predicted"/>